<dbReference type="Pfam" id="PF05359">
    <property type="entry name" value="DUF748"/>
    <property type="match status" value="2"/>
</dbReference>
<dbReference type="AlphaFoldDB" id="A0A1E5E2H3"/>
<accession>A0A1E5E2H3</accession>
<dbReference type="STRING" id="1188252.A1QC_08190"/>
<dbReference type="Gene3D" id="3.30.1330.60">
    <property type="entry name" value="OmpA-like domain"/>
    <property type="match status" value="1"/>
</dbReference>
<dbReference type="eggNOG" id="COG2982">
    <property type="taxonomic scope" value="Bacteria"/>
</dbReference>
<reference evidence="3 4" key="1">
    <citation type="journal article" date="2012" name="Science">
        <title>Ecological populations of bacteria act as socially cohesive units of antibiotic production and resistance.</title>
        <authorList>
            <person name="Cordero O.X."/>
            <person name="Wildschutte H."/>
            <person name="Kirkup B."/>
            <person name="Proehl S."/>
            <person name="Ngo L."/>
            <person name="Hussain F."/>
            <person name="Le Roux F."/>
            <person name="Mincer T."/>
            <person name="Polz M.F."/>
        </authorList>
    </citation>
    <scope>NUCLEOTIDE SEQUENCE [LARGE SCALE GENOMIC DNA]</scope>
    <source>
        <strain evidence="3 4">1S-45</strain>
    </source>
</reference>
<gene>
    <name evidence="3" type="ORF">A1QC_08190</name>
</gene>
<keyword evidence="2" id="KW-0472">Membrane</keyword>
<organism evidence="3 4">
    <name type="scientific">Vibrio rumoiensis 1S-45</name>
    <dbReference type="NCBI Taxonomy" id="1188252"/>
    <lineage>
        <taxon>Bacteria</taxon>
        <taxon>Pseudomonadati</taxon>
        <taxon>Pseudomonadota</taxon>
        <taxon>Gammaproteobacteria</taxon>
        <taxon>Vibrionales</taxon>
        <taxon>Vibrionaceae</taxon>
        <taxon>Vibrio</taxon>
    </lineage>
</organism>
<protein>
    <submittedName>
        <fullName evidence="3">Uncharacterized protein</fullName>
    </submittedName>
</protein>
<feature type="transmembrane region" description="Helical" evidence="2">
    <location>
        <begin position="21"/>
        <end position="44"/>
    </location>
</feature>
<name>A0A1E5E2H3_9VIBR</name>
<evidence type="ECO:0000256" key="1">
    <source>
        <dbReference type="SAM" id="MobiDB-lite"/>
    </source>
</evidence>
<feature type="region of interest" description="Disordered" evidence="1">
    <location>
        <begin position="390"/>
        <end position="424"/>
    </location>
</feature>
<dbReference type="EMBL" id="AJYK02000058">
    <property type="protein sequence ID" value="OEF25736.1"/>
    <property type="molecule type" value="Genomic_DNA"/>
</dbReference>
<dbReference type="Proteomes" id="UP000094070">
    <property type="component" value="Unassembled WGS sequence"/>
</dbReference>
<dbReference type="InterPro" id="IPR008023">
    <property type="entry name" value="DUF748"/>
</dbReference>
<evidence type="ECO:0000313" key="3">
    <source>
        <dbReference type="EMBL" id="OEF25736.1"/>
    </source>
</evidence>
<evidence type="ECO:0000256" key="2">
    <source>
        <dbReference type="SAM" id="Phobius"/>
    </source>
</evidence>
<comment type="caution">
    <text evidence="3">The sequence shown here is derived from an EMBL/GenBank/DDBJ whole genome shotgun (WGS) entry which is preliminary data.</text>
</comment>
<dbReference type="InterPro" id="IPR036737">
    <property type="entry name" value="OmpA-like_sf"/>
</dbReference>
<keyword evidence="4" id="KW-1185">Reference proteome</keyword>
<keyword evidence="2" id="KW-1133">Transmembrane helix</keyword>
<feature type="compositionally biased region" description="Polar residues" evidence="1">
    <location>
        <begin position="410"/>
        <end position="424"/>
    </location>
</feature>
<proteinExistence type="predicted"/>
<sequence length="1060" mass="115951">MLSALKKTYQRFKQAPTTVRVLTYLGCTYAGYALILGLIIPAVAQSQAPKMLSELLGRNVNVEKVSINPFLLRVRIDGFDIRESNIKHSFVRFDQLDVQVGFWQSLLNLTPTVDHLYLVKPQVNISRLNHSAGFNFTDILNTLAKNSTPAPQDEPQTESSGLPAFRANDIQLSQGLFDFRDEPTGAHLKYQGLNINLPKLDSQALVTQMAPVSAQADKVVSASASNLQKSTSDNHKTTSNQNHFAINVTGADNGKLSLEGQFQLQPFAINGKLAMNNITLANFWPFAEKQLQAKLVSGKINFATHFKASEEPNQFDYSTDKGSFELLNLAFDADNQPKIKLPRLALDNIALNSQKQVVDIDALNIEGLWVDALLNKDGIDLQSLFTPKEDATASNANSPKKSTESDEASIETSKTTDTNSAQNNQAPSWLVRLHTFSMKDTDINVNEKMVSNGVHWRVYPLSISTDEVLSDLSKPIKYNVDLSVNSWIKAQPEQPRGSFSSSGSIDAKKLTFNGDVNLSKLDLSQFQTYLDPYLNVKLQSGLLSTKGNYAADTKGNATYSGQANISNLLVRDRLENQPLVKWADMGISSLQFDLAKQHLKIGTIAFNAPYSKVLIDRNRQTNIGSLVKAQPNTAKGNNAKKANASSKTASKPFAVDIGQITIKNGSTYFADYSLTPSFASGIELLNGSIKNLSSTPGTKATVNLNGKIDKYAPVTLKGAVNPLIKNPYLDLDLIIKSVELTSVNPYSGTYAGYYIDKGQLSLTLKYQLENNQLVGENHVVIDQLKLGEPSKSDLATSLPLSLAIAILQDRHGVIDLGVQVSGDVNKPDFSFGSVIWGAFVNVLTKAVTSPFSMLASLAGSDQELNRIDYEVGKSTLSDTEKDKLAMLAKALDDRPMLKLSIVGSVSEAEDSRAIAEEKLQNLLLKESGDAALPENLTASRFPQDGDLVDALEDLFEDQLKKDVDDEQDKIEKQIQTETGKKDVDDTQLTTALHISMYNQLVDAQNVIPDELGSLAEARARTIKAYLVDEQQVDPARVFILDSTTKLKTEASAAELTLDAN</sequence>
<keyword evidence="2" id="KW-0812">Transmembrane</keyword>
<dbReference type="RefSeq" id="WP_017025085.1">
    <property type="nucleotide sequence ID" value="NZ_AJYK02000058.1"/>
</dbReference>
<evidence type="ECO:0000313" key="4">
    <source>
        <dbReference type="Proteomes" id="UP000094070"/>
    </source>
</evidence>
<dbReference type="OrthoDB" id="9757969at2"/>